<dbReference type="Gene3D" id="1.25.40.10">
    <property type="entry name" value="Tetratricopeptide repeat domain"/>
    <property type="match status" value="4"/>
</dbReference>
<dbReference type="KEGG" id="bvs:BARVI_08140"/>
<dbReference type="SUPFAM" id="SSF48452">
    <property type="entry name" value="TPR-like"/>
    <property type="match status" value="2"/>
</dbReference>
<dbReference type="PROSITE" id="PS50005">
    <property type="entry name" value="TPR"/>
    <property type="match status" value="4"/>
</dbReference>
<dbReference type="EMBL" id="CP007034">
    <property type="protein sequence ID" value="AHF12732.1"/>
    <property type="molecule type" value="Genomic_DNA"/>
</dbReference>
<dbReference type="GO" id="GO:0035269">
    <property type="term" value="P:protein O-linked glycosylation via mannose"/>
    <property type="evidence" value="ECO:0007669"/>
    <property type="project" value="TreeGrafter"/>
</dbReference>
<evidence type="ECO:0000313" key="5">
    <source>
        <dbReference type="Proteomes" id="UP000018901"/>
    </source>
</evidence>
<dbReference type="STRING" id="880074.BARVI_08140"/>
<accession>W0EPQ7</accession>
<dbReference type="PANTHER" id="PTHR44227:SF3">
    <property type="entry name" value="PROTEIN O-MANNOSYL-TRANSFERASE TMTC4"/>
    <property type="match status" value="1"/>
</dbReference>
<dbReference type="Pfam" id="PF13176">
    <property type="entry name" value="TPR_7"/>
    <property type="match status" value="1"/>
</dbReference>
<keyword evidence="2 3" id="KW-0802">TPR repeat</keyword>
<protein>
    <submittedName>
        <fullName evidence="4">Uncharacterized protein</fullName>
    </submittedName>
</protein>
<proteinExistence type="predicted"/>
<evidence type="ECO:0000256" key="1">
    <source>
        <dbReference type="ARBA" id="ARBA00022737"/>
    </source>
</evidence>
<gene>
    <name evidence="4" type="ORF">BARVI_08140</name>
</gene>
<feature type="repeat" description="TPR" evidence="3">
    <location>
        <begin position="497"/>
        <end position="530"/>
    </location>
</feature>
<dbReference type="InterPro" id="IPR019734">
    <property type="entry name" value="TPR_rpt"/>
</dbReference>
<dbReference type="HOGENOM" id="CLU_007251_3_1_10"/>
<keyword evidence="5" id="KW-1185">Reference proteome</keyword>
<dbReference type="GO" id="GO:0000030">
    <property type="term" value="F:mannosyltransferase activity"/>
    <property type="evidence" value="ECO:0007669"/>
    <property type="project" value="TreeGrafter"/>
</dbReference>
<reference evidence="4 5" key="1">
    <citation type="submission" date="2013-12" db="EMBL/GenBank/DDBJ databases">
        <authorList>
            <consortium name="DOE Joint Genome Institute"/>
            <person name="Eisen J."/>
            <person name="Huntemann M."/>
            <person name="Han J."/>
            <person name="Chen A."/>
            <person name="Kyrpides N."/>
            <person name="Mavromatis K."/>
            <person name="Markowitz V."/>
            <person name="Palaniappan K."/>
            <person name="Ivanova N."/>
            <person name="Schaumberg A."/>
            <person name="Pati A."/>
            <person name="Liolios K."/>
            <person name="Nordberg H.P."/>
            <person name="Cantor M.N."/>
            <person name="Hua S.X."/>
            <person name="Woyke T."/>
        </authorList>
    </citation>
    <scope>NUCLEOTIDE SEQUENCE [LARGE SCALE GENOMIC DNA]</scope>
    <source>
        <strain evidence="5">DSM 18177</strain>
    </source>
</reference>
<evidence type="ECO:0000256" key="3">
    <source>
        <dbReference type="PROSITE-ProRule" id="PRU00339"/>
    </source>
</evidence>
<dbReference type="PANTHER" id="PTHR44227">
    <property type="match status" value="1"/>
</dbReference>
<dbReference type="Pfam" id="PF14559">
    <property type="entry name" value="TPR_19"/>
    <property type="match status" value="1"/>
</dbReference>
<dbReference type="InterPro" id="IPR052346">
    <property type="entry name" value="O-mannosyl-transferase_TMTC"/>
</dbReference>
<dbReference type="InterPro" id="IPR011990">
    <property type="entry name" value="TPR-like_helical_dom_sf"/>
</dbReference>
<dbReference type="PATRIC" id="fig|880074.11.peg.1693"/>
<dbReference type="Proteomes" id="UP000018901">
    <property type="component" value="Chromosome"/>
</dbReference>
<sequence length="546" mass="62739">MSDEARQKFEYFYLEAERQKALGHNDAAFDLMCRAAEIDTTSAAARFFLAPYYLQLGNYEQARTDLRYAAEQYPGNYWYNVVYANFSQQSGQHDEAIRIWSRLLKQNPDKGEINSALAEAYTAKGDLKSAVACYDSLESAMGMMEPITIEKLKLYGYMGNREAMVAEAEKLQRTFPQNTDYMRLLGDIYLEVGRDSAALSMYDRALALEPKNGYVYLSKAGYYEKKGDSIAYNNEIRNALMNRHIDVNTKLNIFSTYIIDLMKKKQELNRVDSLFADMLEQYPQEEPVHRLFGMYLSSRKEFTRAEEQYAIAADLAPTNPENWLQLIGLYLYQEKYPEVIEVGKRAIQYVPDQKDIYMYVAVASTQTKSYAEALDMLETGLTYVDEGDNETRSFFYGQMGDIYLEVGRDSAALSMYDKALSYNASNIAVLNNYSYFLATEGRDLDKAERMSAQTVKAEPDNATYLDTYAWIFFKKGDYSLARLYMKNALDKSQEASAELFEHYGDILYMLGEVDEAVEYWQKALDAGSESAELLKEKIKQKKYIEP</sequence>
<feature type="repeat" description="TPR" evidence="3">
    <location>
        <begin position="43"/>
        <end position="76"/>
    </location>
</feature>
<evidence type="ECO:0000313" key="4">
    <source>
        <dbReference type="EMBL" id="AHF12732.1"/>
    </source>
</evidence>
<dbReference type="SMART" id="SM00028">
    <property type="entry name" value="TPR"/>
    <property type="match status" value="8"/>
</dbReference>
<dbReference type="GO" id="GO:0030968">
    <property type="term" value="P:endoplasmic reticulum unfolded protein response"/>
    <property type="evidence" value="ECO:0007669"/>
    <property type="project" value="TreeGrafter"/>
</dbReference>
<keyword evidence="1" id="KW-0677">Repeat</keyword>
<feature type="repeat" description="TPR" evidence="3">
    <location>
        <begin position="393"/>
        <end position="426"/>
    </location>
</feature>
<dbReference type="eggNOG" id="COG0457">
    <property type="taxonomic scope" value="Bacteria"/>
</dbReference>
<organism evidence="4 5">
    <name type="scientific">Barnesiella viscericola DSM 18177</name>
    <dbReference type="NCBI Taxonomy" id="880074"/>
    <lineage>
        <taxon>Bacteria</taxon>
        <taxon>Pseudomonadati</taxon>
        <taxon>Bacteroidota</taxon>
        <taxon>Bacteroidia</taxon>
        <taxon>Bacteroidales</taxon>
        <taxon>Barnesiellaceae</taxon>
        <taxon>Barnesiella</taxon>
    </lineage>
</organism>
<dbReference type="Pfam" id="PF13181">
    <property type="entry name" value="TPR_8"/>
    <property type="match status" value="1"/>
</dbReference>
<dbReference type="Pfam" id="PF13432">
    <property type="entry name" value="TPR_16"/>
    <property type="match status" value="1"/>
</dbReference>
<name>W0EPQ7_9BACT</name>
<evidence type="ECO:0000256" key="2">
    <source>
        <dbReference type="ARBA" id="ARBA00022803"/>
    </source>
</evidence>
<dbReference type="AlphaFoldDB" id="W0EPQ7"/>
<feature type="repeat" description="TPR" evidence="3">
    <location>
        <begin position="179"/>
        <end position="212"/>
    </location>
</feature>